<accession>A0A2K3MPR2</accession>
<evidence type="ECO:0000313" key="3">
    <source>
        <dbReference type="Proteomes" id="UP000236291"/>
    </source>
</evidence>
<feature type="compositionally biased region" description="Basic and acidic residues" evidence="1">
    <location>
        <begin position="1"/>
        <end position="22"/>
    </location>
</feature>
<feature type="region of interest" description="Disordered" evidence="1">
    <location>
        <begin position="69"/>
        <end position="94"/>
    </location>
</feature>
<feature type="compositionally biased region" description="Acidic residues" evidence="1">
    <location>
        <begin position="105"/>
        <end position="123"/>
    </location>
</feature>
<organism evidence="2 3">
    <name type="scientific">Trifolium pratense</name>
    <name type="common">Red clover</name>
    <dbReference type="NCBI Taxonomy" id="57577"/>
    <lineage>
        <taxon>Eukaryota</taxon>
        <taxon>Viridiplantae</taxon>
        <taxon>Streptophyta</taxon>
        <taxon>Embryophyta</taxon>
        <taxon>Tracheophyta</taxon>
        <taxon>Spermatophyta</taxon>
        <taxon>Magnoliopsida</taxon>
        <taxon>eudicotyledons</taxon>
        <taxon>Gunneridae</taxon>
        <taxon>Pentapetalae</taxon>
        <taxon>rosids</taxon>
        <taxon>fabids</taxon>
        <taxon>Fabales</taxon>
        <taxon>Fabaceae</taxon>
        <taxon>Papilionoideae</taxon>
        <taxon>50 kb inversion clade</taxon>
        <taxon>NPAAA clade</taxon>
        <taxon>Hologalegina</taxon>
        <taxon>IRL clade</taxon>
        <taxon>Trifolieae</taxon>
        <taxon>Trifolium</taxon>
    </lineage>
</organism>
<dbReference type="AlphaFoldDB" id="A0A2K3MPR2"/>
<sequence length="123" mass="13444">MGQTLEIRDTTQQKPTQRKDIDPSIQLTMLQENREVVNIFPAVMQPTDPTVLHPASPFMGGVPTILRPPAPAMGASDSPQILGSPNRPLEANGKEENVCSTIHGEEDEVALETQNLEDENMVT</sequence>
<proteinExistence type="predicted"/>
<reference evidence="2 3" key="2">
    <citation type="journal article" date="2017" name="Front. Plant Sci.">
        <title>Gene Classification and Mining of Molecular Markers Useful in Red Clover (Trifolium pratense) Breeding.</title>
        <authorList>
            <person name="Istvanek J."/>
            <person name="Dluhosova J."/>
            <person name="Dluhos P."/>
            <person name="Patkova L."/>
            <person name="Nedelnik J."/>
            <person name="Repkova J."/>
        </authorList>
    </citation>
    <scope>NUCLEOTIDE SEQUENCE [LARGE SCALE GENOMIC DNA]</scope>
    <source>
        <strain evidence="3">cv. Tatra</strain>
        <tissue evidence="2">Young leaves</tissue>
    </source>
</reference>
<name>A0A2K3MPR2_TRIPR</name>
<comment type="caution">
    <text evidence="2">The sequence shown here is derived from an EMBL/GenBank/DDBJ whole genome shotgun (WGS) entry which is preliminary data.</text>
</comment>
<dbReference type="Proteomes" id="UP000236291">
    <property type="component" value="Unassembled WGS sequence"/>
</dbReference>
<protein>
    <submittedName>
        <fullName evidence="2">Uncharacterized protein</fullName>
    </submittedName>
</protein>
<feature type="region of interest" description="Disordered" evidence="1">
    <location>
        <begin position="104"/>
        <end position="123"/>
    </location>
</feature>
<evidence type="ECO:0000256" key="1">
    <source>
        <dbReference type="SAM" id="MobiDB-lite"/>
    </source>
</evidence>
<reference evidence="2 3" key="1">
    <citation type="journal article" date="2014" name="Am. J. Bot.">
        <title>Genome assembly and annotation for red clover (Trifolium pratense; Fabaceae).</title>
        <authorList>
            <person name="Istvanek J."/>
            <person name="Jaros M."/>
            <person name="Krenek A."/>
            <person name="Repkova J."/>
        </authorList>
    </citation>
    <scope>NUCLEOTIDE SEQUENCE [LARGE SCALE GENOMIC DNA]</scope>
    <source>
        <strain evidence="3">cv. Tatra</strain>
        <tissue evidence="2">Young leaves</tissue>
    </source>
</reference>
<feature type="region of interest" description="Disordered" evidence="1">
    <location>
        <begin position="1"/>
        <end position="23"/>
    </location>
</feature>
<evidence type="ECO:0000313" key="2">
    <source>
        <dbReference type="EMBL" id="PNX92766.1"/>
    </source>
</evidence>
<gene>
    <name evidence="2" type="ORF">L195_g015907</name>
</gene>
<dbReference type="EMBL" id="ASHM01010888">
    <property type="protein sequence ID" value="PNX92766.1"/>
    <property type="molecule type" value="Genomic_DNA"/>
</dbReference>